<name>A0ABQ4UQM5_9HYPH</name>
<dbReference type="SUPFAM" id="SSF52172">
    <property type="entry name" value="CheY-like"/>
    <property type="match status" value="1"/>
</dbReference>
<reference evidence="1" key="1">
    <citation type="journal article" date="2021" name="Front. Microbiol.">
        <title>Comprehensive Comparative Genomics and Phenotyping of Methylobacterium Species.</title>
        <authorList>
            <person name="Alessa O."/>
            <person name="Ogura Y."/>
            <person name="Fujitani Y."/>
            <person name="Takami H."/>
            <person name="Hayashi T."/>
            <person name="Sahin N."/>
            <person name="Tani A."/>
        </authorList>
    </citation>
    <scope>NUCLEOTIDE SEQUENCE</scope>
    <source>
        <strain evidence="1">DSM 14458</strain>
    </source>
</reference>
<comment type="caution">
    <text evidence="1">The sequence shown here is derived from an EMBL/GenBank/DDBJ whole genome shotgun (WGS) entry which is preliminary data.</text>
</comment>
<evidence type="ECO:0008006" key="3">
    <source>
        <dbReference type="Google" id="ProtNLM"/>
    </source>
</evidence>
<accession>A0ABQ4UQM5</accession>
<dbReference type="Gene3D" id="3.40.50.2300">
    <property type="match status" value="1"/>
</dbReference>
<sequence>MDETASPAESSPRGDGAGPLALIVEGDAIQRMGTVDCVAAAGFAVIEAWNGPTALRQIERHPDLRLVVIDADLADPDGRFALVHTVAHRRPRLVLVAVSAGPAPEPDALPRAVRFAAKPLTAALAQAIRDGLGTSSVAPSPR</sequence>
<reference evidence="1" key="2">
    <citation type="submission" date="2021-08" db="EMBL/GenBank/DDBJ databases">
        <authorList>
            <person name="Tani A."/>
            <person name="Ola A."/>
            <person name="Ogura Y."/>
            <person name="Katsura K."/>
            <person name="Hayashi T."/>
        </authorList>
    </citation>
    <scope>NUCLEOTIDE SEQUENCE</scope>
    <source>
        <strain evidence="1">DSM 14458</strain>
    </source>
</reference>
<evidence type="ECO:0000313" key="1">
    <source>
        <dbReference type="EMBL" id="GJE74611.1"/>
    </source>
</evidence>
<keyword evidence="2" id="KW-1185">Reference proteome</keyword>
<gene>
    <name evidence="1" type="ORF">BGCPKDLD_1182</name>
</gene>
<dbReference type="InterPro" id="IPR011006">
    <property type="entry name" value="CheY-like_superfamily"/>
</dbReference>
<dbReference type="EMBL" id="BPRE01000003">
    <property type="protein sequence ID" value="GJE74611.1"/>
    <property type="molecule type" value="Genomic_DNA"/>
</dbReference>
<protein>
    <recommendedName>
        <fullName evidence="3">Response regulator</fullName>
    </recommendedName>
</protein>
<organism evidence="1 2">
    <name type="scientific">Methylorubrum suomiense</name>
    <dbReference type="NCBI Taxonomy" id="144191"/>
    <lineage>
        <taxon>Bacteria</taxon>
        <taxon>Pseudomonadati</taxon>
        <taxon>Pseudomonadota</taxon>
        <taxon>Alphaproteobacteria</taxon>
        <taxon>Hyphomicrobiales</taxon>
        <taxon>Methylobacteriaceae</taxon>
        <taxon>Methylorubrum</taxon>
    </lineage>
</organism>
<proteinExistence type="predicted"/>
<evidence type="ECO:0000313" key="2">
    <source>
        <dbReference type="Proteomes" id="UP001055093"/>
    </source>
</evidence>
<dbReference type="RefSeq" id="WP_137828276.1">
    <property type="nucleotide sequence ID" value="NZ_BPRE01000003.1"/>
</dbReference>
<dbReference type="Proteomes" id="UP001055093">
    <property type="component" value="Unassembled WGS sequence"/>
</dbReference>